<dbReference type="InterPro" id="IPR011335">
    <property type="entry name" value="Restrct_endonuc-II-like"/>
</dbReference>
<comment type="caution">
    <text evidence="2">The sequence shown here is derived from an EMBL/GenBank/DDBJ whole genome shotgun (WGS) entry which is preliminary data.</text>
</comment>
<dbReference type="GO" id="GO:0004519">
    <property type="term" value="F:endonuclease activity"/>
    <property type="evidence" value="ECO:0007669"/>
    <property type="project" value="UniProtKB-KW"/>
</dbReference>
<reference evidence="2 3" key="1">
    <citation type="submission" date="2018-04" db="EMBL/GenBank/DDBJ databases">
        <title>Camelliibacillus theae gen. nov., sp. nov., isolated from Pu'er tea.</title>
        <authorList>
            <person name="Niu L."/>
        </authorList>
    </citation>
    <scope>NUCLEOTIDE SEQUENCE [LARGE SCALE GENOMIC DNA]</scope>
    <source>
        <strain evidence="2 3">T8</strain>
    </source>
</reference>
<keyword evidence="2" id="KW-0255">Endonuclease</keyword>
<dbReference type="RefSeq" id="WP_116555203.1">
    <property type="nucleotide sequence ID" value="NZ_QCZG01000026.1"/>
</dbReference>
<evidence type="ECO:0000259" key="1">
    <source>
        <dbReference type="Pfam" id="PF05685"/>
    </source>
</evidence>
<feature type="domain" description="Putative restriction endonuclease" evidence="1">
    <location>
        <begin position="12"/>
        <end position="182"/>
    </location>
</feature>
<dbReference type="AlphaFoldDB" id="A0A2U1JX01"/>
<dbReference type="Proteomes" id="UP000245998">
    <property type="component" value="Unassembled WGS sequence"/>
</dbReference>
<accession>A0A2U1JX01</accession>
<dbReference type="EMBL" id="QCZG01000026">
    <property type="protein sequence ID" value="PWA09740.1"/>
    <property type="molecule type" value="Genomic_DNA"/>
</dbReference>
<dbReference type="InterPro" id="IPR008538">
    <property type="entry name" value="Uma2"/>
</dbReference>
<evidence type="ECO:0000313" key="2">
    <source>
        <dbReference type="EMBL" id="PWA09740.1"/>
    </source>
</evidence>
<dbReference type="SUPFAM" id="SSF52980">
    <property type="entry name" value="Restriction endonuclease-like"/>
    <property type="match status" value="1"/>
</dbReference>
<sequence>MSLPHERKVSIEQFYKMREETTELLEYMDGIVLLSPSPSTAHQRVSARLQARLFHFLEGGECEVFSAPYDVQLYRKDLKGTNIFMPDLSVICDKEGIEENRYVGVPTVVAEILSPSNQSHDLVTKMEAYMKYGVKEYWIVNPMLKSIQLYAINENGVYQQIEVMKNTGLVKSEVLKGFQVRLEDIFKS</sequence>
<protein>
    <submittedName>
        <fullName evidence="2">Endonuclease</fullName>
    </submittedName>
</protein>
<evidence type="ECO:0000313" key="3">
    <source>
        <dbReference type="Proteomes" id="UP000245998"/>
    </source>
</evidence>
<name>A0A2U1JX01_9BACI</name>
<dbReference type="Pfam" id="PF05685">
    <property type="entry name" value="Uma2"/>
    <property type="match status" value="1"/>
</dbReference>
<keyword evidence="3" id="KW-1185">Reference proteome</keyword>
<gene>
    <name evidence="2" type="ORF">DCC39_12295</name>
</gene>
<dbReference type="Gene3D" id="3.90.1570.10">
    <property type="entry name" value="tt1808, chain A"/>
    <property type="match status" value="1"/>
</dbReference>
<dbReference type="InterPro" id="IPR012296">
    <property type="entry name" value="Nuclease_put_TT1808"/>
</dbReference>
<organism evidence="2 3">
    <name type="scientific">Pueribacillus theae</name>
    <dbReference type="NCBI Taxonomy" id="2171751"/>
    <lineage>
        <taxon>Bacteria</taxon>
        <taxon>Bacillati</taxon>
        <taxon>Bacillota</taxon>
        <taxon>Bacilli</taxon>
        <taxon>Bacillales</taxon>
        <taxon>Bacillaceae</taxon>
        <taxon>Pueribacillus</taxon>
    </lineage>
</organism>
<dbReference type="CDD" id="cd06260">
    <property type="entry name" value="DUF820-like"/>
    <property type="match status" value="1"/>
</dbReference>
<dbReference type="PANTHER" id="PTHR34107:SF4">
    <property type="entry name" value="SLL1222 PROTEIN"/>
    <property type="match status" value="1"/>
</dbReference>
<keyword evidence="2" id="KW-0540">Nuclease</keyword>
<proteinExistence type="predicted"/>
<keyword evidence="2" id="KW-0378">Hydrolase</keyword>
<dbReference type="PANTHER" id="PTHR34107">
    <property type="entry name" value="SLL0198 PROTEIN-RELATED"/>
    <property type="match status" value="1"/>
</dbReference>
<dbReference type="OrthoDB" id="9808428at2"/>